<sequence length="611" mass="64487">MATIKGTGKSETLKGTSGNDAISGLGGDDLIYGGAGNDVIIGGLGTNTLYGEGGNDIFRVKPPAGGQGDRLDIIADFQKGDRIDISAYGITSFEQLQFILETKDGTDAYFDAYYSGSARAVQIRGVAVADLTANDFIFANNEPRTISVTDSGGTRLFGGDGDDSLAVPGGWFGYSELFGGGGDDLLVGGGSRTMYYGGSGDDIFKMGPGGGLKTLSSLNIVTDFEAGDRIDVSYYGISSFYQLQRFLETGNGTDTSIVIRAHGSNTITIHNILPSELSAGDFIFDNSGPRTGYGDNTWDQDHIFGSRYGDKLYAGWGNDIVFAGDGDDVIFGGGRSTVEKDFSILYGEAGHDVFMTSLRGYAGTSYGGGEAIVIADFEKGDRIDVSAYGISNFDQLQQILETKNGTDAYFDAYAYSTSFWIQINNVLPSQLTAKDFIFDTSGPKNMVDGDWADFRSVLFGSRYDDTIDGKGGNDKLFGGRGNDVLLGGTGDDVLSGQHGNDIMTGGAGKDIFVFAAKKSANIDHVTDFSAADDTVHLENAILRGLPVGALAASAFAANAGGQAADADDRLIYDTDTGKLFFDADGDGVRAAIHIGTFYNKPTLSHLDFVVI</sequence>
<organism evidence="3 4">
    <name type="scientific">Oryzicola mucosus</name>
    <dbReference type="NCBI Taxonomy" id="2767425"/>
    <lineage>
        <taxon>Bacteria</taxon>
        <taxon>Pseudomonadati</taxon>
        <taxon>Pseudomonadota</taxon>
        <taxon>Alphaproteobacteria</taxon>
        <taxon>Hyphomicrobiales</taxon>
        <taxon>Phyllobacteriaceae</taxon>
        <taxon>Oryzicola</taxon>
    </lineage>
</organism>
<evidence type="ECO:0000256" key="1">
    <source>
        <dbReference type="ARBA" id="ARBA00004613"/>
    </source>
</evidence>
<dbReference type="SUPFAM" id="SSF51120">
    <property type="entry name" value="beta-Roll"/>
    <property type="match status" value="4"/>
</dbReference>
<evidence type="ECO:0000313" key="4">
    <source>
        <dbReference type="Proteomes" id="UP000643405"/>
    </source>
</evidence>
<protein>
    <recommendedName>
        <fullName evidence="5">Calcium-binding protein</fullName>
    </recommendedName>
</protein>
<dbReference type="InterPro" id="IPR050557">
    <property type="entry name" value="RTX_toxin/Mannuronan_C5-epim"/>
</dbReference>
<evidence type="ECO:0000256" key="2">
    <source>
        <dbReference type="ARBA" id="ARBA00022525"/>
    </source>
</evidence>
<comment type="subcellular location">
    <subcellularLocation>
        <location evidence="1">Secreted</location>
    </subcellularLocation>
</comment>
<dbReference type="PANTHER" id="PTHR38340">
    <property type="entry name" value="S-LAYER PROTEIN"/>
    <property type="match status" value="1"/>
</dbReference>
<reference evidence="3" key="1">
    <citation type="submission" date="2020-09" db="EMBL/GenBank/DDBJ databases">
        <title>Genome seq and assembly of Tianweitania sp.</title>
        <authorList>
            <person name="Chhetri G."/>
        </authorList>
    </citation>
    <scope>NUCLEOTIDE SEQUENCE</scope>
    <source>
        <strain evidence="3">Rool2</strain>
    </source>
</reference>
<dbReference type="PROSITE" id="PS00330">
    <property type="entry name" value="HEMOLYSIN_CALCIUM"/>
    <property type="match status" value="2"/>
</dbReference>
<proteinExistence type="predicted"/>
<accession>A0A8J6U4I6</accession>
<dbReference type="AlphaFoldDB" id="A0A8J6U4I6"/>
<dbReference type="PANTHER" id="PTHR38340:SF1">
    <property type="entry name" value="S-LAYER PROTEIN"/>
    <property type="match status" value="1"/>
</dbReference>
<keyword evidence="4" id="KW-1185">Reference proteome</keyword>
<dbReference type="InterPro" id="IPR011049">
    <property type="entry name" value="Serralysin-like_metalloprot_C"/>
</dbReference>
<evidence type="ECO:0008006" key="5">
    <source>
        <dbReference type="Google" id="ProtNLM"/>
    </source>
</evidence>
<dbReference type="InterPro" id="IPR018511">
    <property type="entry name" value="Hemolysin-typ_Ca-bd_CS"/>
</dbReference>
<name>A0A8J6U4I6_9HYPH</name>
<dbReference type="Pfam" id="PF00353">
    <property type="entry name" value="HemolysinCabind"/>
    <property type="match status" value="3"/>
</dbReference>
<evidence type="ECO:0000313" key="3">
    <source>
        <dbReference type="EMBL" id="MBD0414400.1"/>
    </source>
</evidence>
<dbReference type="Gene3D" id="2.150.10.10">
    <property type="entry name" value="Serralysin-like metalloprotease, C-terminal"/>
    <property type="match status" value="4"/>
</dbReference>
<gene>
    <name evidence="3" type="ORF">ICI42_07025</name>
</gene>
<dbReference type="EMBL" id="JACVVX010000002">
    <property type="protein sequence ID" value="MBD0414400.1"/>
    <property type="molecule type" value="Genomic_DNA"/>
</dbReference>
<keyword evidence="2" id="KW-0964">Secreted</keyword>
<dbReference type="PRINTS" id="PR00313">
    <property type="entry name" value="CABNDNGRPT"/>
</dbReference>
<dbReference type="Proteomes" id="UP000643405">
    <property type="component" value="Unassembled WGS sequence"/>
</dbReference>
<comment type="caution">
    <text evidence="3">The sequence shown here is derived from an EMBL/GenBank/DDBJ whole genome shotgun (WGS) entry which is preliminary data.</text>
</comment>
<dbReference type="InterPro" id="IPR001343">
    <property type="entry name" value="Hemolysn_Ca-bd"/>
</dbReference>
<dbReference type="GO" id="GO:0005576">
    <property type="term" value="C:extracellular region"/>
    <property type="evidence" value="ECO:0007669"/>
    <property type="project" value="UniProtKB-SubCell"/>
</dbReference>
<dbReference type="RefSeq" id="WP_188163851.1">
    <property type="nucleotide sequence ID" value="NZ_JACVVX010000002.1"/>
</dbReference>
<dbReference type="GO" id="GO:0005509">
    <property type="term" value="F:calcium ion binding"/>
    <property type="evidence" value="ECO:0007669"/>
    <property type="project" value="InterPro"/>
</dbReference>